<dbReference type="Proteomes" id="UP001268896">
    <property type="component" value="Unassembled WGS sequence"/>
</dbReference>
<accession>A0AAW8UQX5</accession>
<dbReference type="SUPFAM" id="SSF53098">
    <property type="entry name" value="Ribonuclease H-like"/>
    <property type="match status" value="1"/>
</dbReference>
<reference evidence="2" key="1">
    <citation type="submission" date="2023-03" db="EMBL/GenBank/DDBJ databases">
        <authorList>
            <person name="Shen W."/>
            <person name="Cai J."/>
        </authorList>
    </citation>
    <scope>NUCLEOTIDE SEQUENCE</scope>
    <source>
        <strain evidence="2">K72-2</strain>
    </source>
</reference>
<evidence type="ECO:0000313" key="2">
    <source>
        <dbReference type="EMBL" id="MDT2965305.1"/>
    </source>
</evidence>
<gene>
    <name evidence="2" type="ORF">P7I32_11840</name>
</gene>
<dbReference type="AlphaFoldDB" id="A0AAW8UQX5"/>
<evidence type="ECO:0000259" key="1">
    <source>
        <dbReference type="PROSITE" id="PS50994"/>
    </source>
</evidence>
<dbReference type="GO" id="GO:0003676">
    <property type="term" value="F:nucleic acid binding"/>
    <property type="evidence" value="ECO:0007669"/>
    <property type="project" value="InterPro"/>
</dbReference>
<evidence type="ECO:0000313" key="3">
    <source>
        <dbReference type="Proteomes" id="UP001268896"/>
    </source>
</evidence>
<feature type="domain" description="Integrase catalytic" evidence="1">
    <location>
        <begin position="1"/>
        <end position="119"/>
    </location>
</feature>
<dbReference type="InterPro" id="IPR012337">
    <property type="entry name" value="RNaseH-like_sf"/>
</dbReference>
<protein>
    <recommendedName>
        <fullName evidence="1">Integrase catalytic domain-containing protein</fullName>
    </recommendedName>
</protein>
<name>A0AAW8UQX5_ENTCA</name>
<comment type="caution">
    <text evidence="2">The sequence shown here is derived from an EMBL/GenBank/DDBJ whole genome shotgun (WGS) entry which is preliminary data.</text>
</comment>
<dbReference type="PANTHER" id="PTHR35004">
    <property type="entry name" value="TRANSPOSASE RV3428C-RELATED"/>
    <property type="match status" value="1"/>
</dbReference>
<dbReference type="Gene3D" id="3.30.420.10">
    <property type="entry name" value="Ribonuclease H-like superfamily/Ribonuclease H"/>
    <property type="match status" value="1"/>
</dbReference>
<dbReference type="InterPro" id="IPR036397">
    <property type="entry name" value="RNaseH_sf"/>
</dbReference>
<sequence>MNNAFLSSEGIPYEIWFDNIRTVVDQSRTQFRKVTWNQWFYEYSKDAGFKPIACRPYRPQTKGKVEALARMVEQLKVYNGEFDTLEDLIDLVFEFNEERNKEIFQAIDGPPILKFTAHEKEHLLPFDSKLLTTYTQDILSRKVSKESLIIYQKNKYSIPVRYIGNLEILIRLKWRYLNILKLTITQNAYTLPWAINLLKTLKKIPLGRDILK</sequence>
<dbReference type="InterPro" id="IPR001584">
    <property type="entry name" value="Integrase_cat-core"/>
</dbReference>
<dbReference type="EMBL" id="JARQDV010000006">
    <property type="protein sequence ID" value="MDT2965305.1"/>
    <property type="molecule type" value="Genomic_DNA"/>
</dbReference>
<proteinExistence type="predicted"/>
<dbReference type="GO" id="GO:0015074">
    <property type="term" value="P:DNA integration"/>
    <property type="evidence" value="ECO:0007669"/>
    <property type="project" value="InterPro"/>
</dbReference>
<organism evidence="2 3">
    <name type="scientific">Enterococcus casseliflavus</name>
    <name type="common">Enterococcus flavescens</name>
    <dbReference type="NCBI Taxonomy" id="37734"/>
    <lineage>
        <taxon>Bacteria</taxon>
        <taxon>Bacillati</taxon>
        <taxon>Bacillota</taxon>
        <taxon>Bacilli</taxon>
        <taxon>Lactobacillales</taxon>
        <taxon>Enterococcaceae</taxon>
        <taxon>Enterococcus</taxon>
    </lineage>
</organism>
<dbReference type="PROSITE" id="PS50994">
    <property type="entry name" value="INTEGRASE"/>
    <property type="match status" value="1"/>
</dbReference>
<dbReference type="PANTHER" id="PTHR35004:SF6">
    <property type="entry name" value="TRANSPOSASE"/>
    <property type="match status" value="1"/>
</dbReference>